<keyword evidence="7" id="KW-0690">Ribosome biogenesis</keyword>
<evidence type="ECO:0000256" key="6">
    <source>
        <dbReference type="ARBA" id="ARBA00022833"/>
    </source>
</evidence>
<evidence type="ECO:0000313" key="9">
    <source>
        <dbReference type="Proteomes" id="UP001156641"/>
    </source>
</evidence>
<dbReference type="Pfam" id="PF02130">
    <property type="entry name" value="YbeY"/>
    <property type="match status" value="1"/>
</dbReference>
<gene>
    <name evidence="7 8" type="primary">ybeY</name>
    <name evidence="8" type="ORF">GCM10010909_31120</name>
</gene>
<evidence type="ECO:0000256" key="2">
    <source>
        <dbReference type="ARBA" id="ARBA00022722"/>
    </source>
</evidence>
<dbReference type="EC" id="3.1.-.-" evidence="7"/>
<dbReference type="RefSeq" id="WP_284259280.1">
    <property type="nucleotide sequence ID" value="NZ_BSOS01000090.1"/>
</dbReference>
<keyword evidence="5 7" id="KW-0378">Hydrolase</keyword>
<keyword evidence="9" id="KW-1185">Reference proteome</keyword>
<keyword evidence="6 7" id="KW-0862">Zinc</keyword>
<evidence type="ECO:0000256" key="5">
    <source>
        <dbReference type="ARBA" id="ARBA00022801"/>
    </source>
</evidence>
<keyword evidence="7" id="KW-0963">Cytoplasm</keyword>
<dbReference type="InterPro" id="IPR023091">
    <property type="entry name" value="MetalPrtase_cat_dom_sf_prd"/>
</dbReference>
<organism evidence="8 9">
    <name type="scientific">Acidocella aquatica</name>
    <dbReference type="NCBI Taxonomy" id="1922313"/>
    <lineage>
        <taxon>Bacteria</taxon>
        <taxon>Pseudomonadati</taxon>
        <taxon>Pseudomonadota</taxon>
        <taxon>Alphaproteobacteria</taxon>
        <taxon>Acetobacterales</taxon>
        <taxon>Acidocellaceae</taxon>
        <taxon>Acidocella</taxon>
    </lineage>
</organism>
<comment type="function">
    <text evidence="7">Single strand-specific metallo-endoribonuclease involved in late-stage 70S ribosome quality control and in maturation of the 3' terminus of the 16S rRNA.</text>
</comment>
<reference evidence="9" key="1">
    <citation type="journal article" date="2019" name="Int. J. Syst. Evol. Microbiol.">
        <title>The Global Catalogue of Microorganisms (GCM) 10K type strain sequencing project: providing services to taxonomists for standard genome sequencing and annotation.</title>
        <authorList>
            <consortium name="The Broad Institute Genomics Platform"/>
            <consortium name="The Broad Institute Genome Sequencing Center for Infectious Disease"/>
            <person name="Wu L."/>
            <person name="Ma J."/>
        </authorList>
    </citation>
    <scope>NUCLEOTIDE SEQUENCE [LARGE SCALE GENOMIC DNA]</scope>
    <source>
        <strain evidence="9">NBRC 112502</strain>
    </source>
</reference>
<feature type="binding site" evidence="7">
    <location>
        <position position="109"/>
    </location>
    <ligand>
        <name>Zn(2+)</name>
        <dbReference type="ChEBI" id="CHEBI:29105"/>
        <note>catalytic</note>
    </ligand>
</feature>
<evidence type="ECO:0000313" key="8">
    <source>
        <dbReference type="EMBL" id="GLR68431.1"/>
    </source>
</evidence>
<dbReference type="PANTHER" id="PTHR46986">
    <property type="entry name" value="ENDORIBONUCLEASE YBEY, CHLOROPLASTIC"/>
    <property type="match status" value="1"/>
</dbReference>
<dbReference type="HAMAP" id="MF_00009">
    <property type="entry name" value="Endoribonucl_YbeY"/>
    <property type="match status" value="1"/>
</dbReference>
<feature type="binding site" evidence="7">
    <location>
        <position position="105"/>
    </location>
    <ligand>
        <name>Zn(2+)</name>
        <dbReference type="ChEBI" id="CHEBI:29105"/>
        <note>catalytic</note>
    </ligand>
</feature>
<evidence type="ECO:0000256" key="7">
    <source>
        <dbReference type="HAMAP-Rule" id="MF_00009"/>
    </source>
</evidence>
<proteinExistence type="inferred from homology"/>
<evidence type="ECO:0000256" key="3">
    <source>
        <dbReference type="ARBA" id="ARBA00022723"/>
    </source>
</evidence>
<feature type="binding site" evidence="7">
    <location>
        <position position="115"/>
    </location>
    <ligand>
        <name>Zn(2+)</name>
        <dbReference type="ChEBI" id="CHEBI:29105"/>
        <note>catalytic</note>
    </ligand>
</feature>
<name>A0ABQ6AC99_9PROT</name>
<dbReference type="PANTHER" id="PTHR46986:SF1">
    <property type="entry name" value="ENDORIBONUCLEASE YBEY, CHLOROPLASTIC"/>
    <property type="match status" value="1"/>
</dbReference>
<protein>
    <recommendedName>
        <fullName evidence="7">Endoribonuclease YbeY</fullName>
        <ecNumber evidence="7">3.1.-.-</ecNumber>
    </recommendedName>
</protein>
<comment type="subcellular location">
    <subcellularLocation>
        <location evidence="7">Cytoplasm</location>
    </subcellularLocation>
</comment>
<keyword evidence="3 7" id="KW-0479">Metal-binding</keyword>
<evidence type="ECO:0000256" key="1">
    <source>
        <dbReference type="ARBA" id="ARBA00010875"/>
    </source>
</evidence>
<keyword evidence="7" id="KW-0698">rRNA processing</keyword>
<comment type="cofactor">
    <cofactor evidence="7">
        <name>Zn(2+)</name>
        <dbReference type="ChEBI" id="CHEBI:29105"/>
    </cofactor>
    <text evidence="7">Binds 1 zinc ion.</text>
</comment>
<comment type="caution">
    <text evidence="8">The sequence shown here is derived from an EMBL/GenBank/DDBJ whole genome shotgun (WGS) entry which is preliminary data.</text>
</comment>
<dbReference type="PROSITE" id="PS01306">
    <property type="entry name" value="UPF0054"/>
    <property type="match status" value="1"/>
</dbReference>
<keyword evidence="4 7" id="KW-0255">Endonuclease</keyword>
<dbReference type="InterPro" id="IPR020549">
    <property type="entry name" value="YbeY_CS"/>
</dbReference>
<accession>A0ABQ6AC99</accession>
<evidence type="ECO:0000256" key="4">
    <source>
        <dbReference type="ARBA" id="ARBA00022759"/>
    </source>
</evidence>
<dbReference type="InterPro" id="IPR002036">
    <property type="entry name" value="YbeY"/>
</dbReference>
<comment type="similarity">
    <text evidence="1 7">Belongs to the endoribonuclease YbeY family.</text>
</comment>
<dbReference type="EMBL" id="BSOS01000090">
    <property type="protein sequence ID" value="GLR68431.1"/>
    <property type="molecule type" value="Genomic_DNA"/>
</dbReference>
<keyword evidence="2 7" id="KW-0540">Nuclease</keyword>
<dbReference type="SUPFAM" id="SSF55486">
    <property type="entry name" value="Metalloproteases ('zincins'), catalytic domain"/>
    <property type="match status" value="1"/>
</dbReference>
<dbReference type="Proteomes" id="UP001156641">
    <property type="component" value="Unassembled WGS sequence"/>
</dbReference>
<dbReference type="NCBIfam" id="TIGR00043">
    <property type="entry name" value="rRNA maturation RNase YbeY"/>
    <property type="match status" value="1"/>
</dbReference>
<sequence>MEPGSRYPFGGEVVVADRRWNFYVRDVGRVVARALRAAGCEADVVLTDDRTVRRLNYRDRGKNKPTNVLTYERPPEILLALGVVRREAEREGKTVMAHLVHLLVHGALHLQGYDHHHVGEAREMESEEAKILARLKVANPWKNR</sequence>
<dbReference type="Gene3D" id="3.40.390.30">
    <property type="entry name" value="Metalloproteases ('zincins'), catalytic domain"/>
    <property type="match status" value="1"/>
</dbReference>